<evidence type="ECO:0000256" key="26">
    <source>
        <dbReference type="ARBA" id="ARBA00081072"/>
    </source>
</evidence>
<evidence type="ECO:0000256" key="10">
    <source>
        <dbReference type="ARBA" id="ARBA00022801"/>
    </source>
</evidence>
<dbReference type="InterPro" id="IPR027417">
    <property type="entry name" value="P-loop_NTPase"/>
</dbReference>
<accession>S7PDH9</accession>
<keyword evidence="9" id="KW-0227">DNA damage</keyword>
<dbReference type="FunFam" id="1.10.275.40:FF:000001">
    <property type="entry name" value="DNA repair helicase (Rad3)"/>
    <property type="match status" value="1"/>
</dbReference>
<keyword evidence="34" id="KW-1185">Reference proteome</keyword>
<keyword evidence="19" id="KW-0234">DNA repair</keyword>
<dbReference type="GO" id="GO:0007059">
    <property type="term" value="P:chromosome segregation"/>
    <property type="evidence" value="ECO:0007669"/>
    <property type="project" value="UniProtKB-KW"/>
</dbReference>
<proteinExistence type="inferred from homology"/>
<evidence type="ECO:0000256" key="5">
    <source>
        <dbReference type="ARBA" id="ARBA00022443"/>
    </source>
</evidence>
<dbReference type="CDD" id="cd11952">
    <property type="entry name" value="SH3_iASPP"/>
    <property type="match status" value="1"/>
</dbReference>
<name>S7PDH9_MYOBR</name>
<dbReference type="InterPro" id="IPR002464">
    <property type="entry name" value="DNA/RNA_helicase_DEAH_CS"/>
</dbReference>
<evidence type="ECO:0000256" key="17">
    <source>
        <dbReference type="ARBA" id="ARBA00023125"/>
    </source>
</evidence>
<keyword evidence="5 29" id="KW-0728">SH3 domain</keyword>
<dbReference type="SUPFAM" id="SSF50044">
    <property type="entry name" value="SH3-domain"/>
    <property type="match status" value="1"/>
</dbReference>
<feature type="domain" description="SH3" evidence="31">
    <location>
        <begin position="693"/>
        <end position="755"/>
    </location>
</feature>
<dbReference type="InterPro" id="IPR001452">
    <property type="entry name" value="SH3_domain"/>
</dbReference>
<dbReference type="PANTHER" id="PTHR11472:SF1">
    <property type="entry name" value="GENERAL TRANSCRIPTION AND DNA REPAIR FACTOR IIH HELICASE SUBUNIT XPD"/>
    <property type="match status" value="1"/>
</dbReference>
<evidence type="ECO:0000256" key="9">
    <source>
        <dbReference type="ARBA" id="ARBA00022763"/>
    </source>
</evidence>
<dbReference type="EMBL" id="KE161932">
    <property type="protein sequence ID" value="EPQ05967.1"/>
    <property type="molecule type" value="Genomic_DNA"/>
</dbReference>
<evidence type="ECO:0000256" key="25">
    <source>
        <dbReference type="ARBA" id="ARBA00079246"/>
    </source>
</evidence>
<comment type="cofactor">
    <cofactor evidence="1">
        <name>[4Fe-4S] cluster</name>
        <dbReference type="ChEBI" id="CHEBI:49883"/>
    </cofactor>
</comment>
<dbReference type="InterPro" id="IPR006554">
    <property type="entry name" value="Helicase-like_DEXD_c2"/>
</dbReference>
<dbReference type="InterPro" id="IPR036028">
    <property type="entry name" value="SH3-like_dom_sf"/>
</dbReference>
<dbReference type="InterPro" id="IPR014013">
    <property type="entry name" value="Helic_SF1/SF2_ATP-bd_DinG/Rad3"/>
</dbReference>
<feature type="region of interest" description="Disordered" evidence="30">
    <location>
        <begin position="454"/>
        <end position="581"/>
    </location>
</feature>
<feature type="domain" description="Helicase ATP-binding" evidence="32">
    <location>
        <begin position="763"/>
        <end position="1124"/>
    </location>
</feature>
<evidence type="ECO:0000256" key="4">
    <source>
        <dbReference type="ARBA" id="ARBA00014344"/>
    </source>
</evidence>
<dbReference type="PROSITE" id="PS51193">
    <property type="entry name" value="HELICASE_ATP_BIND_2"/>
    <property type="match status" value="1"/>
</dbReference>
<evidence type="ECO:0000313" key="33">
    <source>
        <dbReference type="EMBL" id="EPQ05967.1"/>
    </source>
</evidence>
<dbReference type="Pfam" id="PF13307">
    <property type="entry name" value="Helicase_C_2"/>
    <property type="match status" value="1"/>
</dbReference>
<keyword evidence="10" id="KW-0378">Hydrolase</keyword>
<evidence type="ECO:0000256" key="13">
    <source>
        <dbReference type="ARBA" id="ARBA00022840"/>
    </source>
</evidence>
<dbReference type="Gene3D" id="1.25.40.20">
    <property type="entry name" value="Ankyrin repeat-containing domain"/>
    <property type="match status" value="1"/>
</dbReference>
<evidence type="ECO:0000256" key="23">
    <source>
        <dbReference type="ARBA" id="ARBA00048954"/>
    </source>
</evidence>
<dbReference type="GO" id="GO:0006366">
    <property type="term" value="P:transcription by RNA polymerase II"/>
    <property type="evidence" value="ECO:0007669"/>
    <property type="project" value="TreeGrafter"/>
</dbReference>
<evidence type="ECO:0000256" key="24">
    <source>
        <dbReference type="ARBA" id="ARBA00078828"/>
    </source>
</evidence>
<keyword evidence="20" id="KW-0413">Isomerase</keyword>
<dbReference type="SMART" id="SM00488">
    <property type="entry name" value="DEXDc2"/>
    <property type="match status" value="1"/>
</dbReference>
<feature type="compositionally biased region" description="Pro residues" evidence="30">
    <location>
        <begin position="273"/>
        <end position="313"/>
    </location>
</feature>
<dbReference type="FunFam" id="3.40.50.300:FF:000381">
    <property type="entry name" value="TFIIH basal transcription factor complex helicase subunit"/>
    <property type="match status" value="1"/>
</dbReference>
<dbReference type="GO" id="GO:0051539">
    <property type="term" value="F:4 iron, 4 sulfur cluster binding"/>
    <property type="evidence" value="ECO:0007669"/>
    <property type="project" value="UniProtKB-KW"/>
</dbReference>
<evidence type="ECO:0000256" key="6">
    <source>
        <dbReference type="ARBA" id="ARBA00022485"/>
    </source>
</evidence>
<feature type="region of interest" description="Disordered" evidence="30">
    <location>
        <begin position="593"/>
        <end position="614"/>
    </location>
</feature>
<dbReference type="PROSITE" id="PS50002">
    <property type="entry name" value="SH3"/>
    <property type="match status" value="1"/>
</dbReference>
<dbReference type="Pfam" id="PF06733">
    <property type="entry name" value="DEAD_2"/>
    <property type="match status" value="2"/>
</dbReference>
<feature type="compositionally biased region" description="Polar residues" evidence="30">
    <location>
        <begin position="33"/>
        <end position="47"/>
    </location>
</feature>
<evidence type="ECO:0000256" key="3">
    <source>
        <dbReference type="ARBA" id="ARBA00009146"/>
    </source>
</evidence>
<keyword evidence="16" id="KW-0805">Transcription regulation</keyword>
<dbReference type="GO" id="GO:0003684">
    <property type="term" value="F:damaged DNA binding"/>
    <property type="evidence" value="ECO:0007669"/>
    <property type="project" value="TreeGrafter"/>
</dbReference>
<dbReference type="GO" id="GO:0005634">
    <property type="term" value="C:nucleus"/>
    <property type="evidence" value="ECO:0007669"/>
    <property type="project" value="UniProtKB-SubCell"/>
</dbReference>
<evidence type="ECO:0000256" key="20">
    <source>
        <dbReference type="ARBA" id="ARBA00023235"/>
    </source>
</evidence>
<dbReference type="GO" id="GO:0006289">
    <property type="term" value="P:nucleotide-excision repair"/>
    <property type="evidence" value="ECO:0007669"/>
    <property type="project" value="UniProtKB-ARBA"/>
</dbReference>
<keyword evidence="21" id="KW-0539">Nucleus</keyword>
<keyword evidence="7" id="KW-0479">Metal-binding</keyword>
<dbReference type="NCBIfam" id="TIGR00604">
    <property type="entry name" value="rad3"/>
    <property type="match status" value="2"/>
</dbReference>
<dbReference type="GO" id="GO:0045951">
    <property type="term" value="P:positive regulation of mitotic recombination"/>
    <property type="evidence" value="ECO:0007669"/>
    <property type="project" value="TreeGrafter"/>
</dbReference>
<dbReference type="eggNOG" id="KOG1131">
    <property type="taxonomic scope" value="Eukaryota"/>
</dbReference>
<dbReference type="Pfam" id="PF14604">
    <property type="entry name" value="SH3_9"/>
    <property type="match status" value="1"/>
</dbReference>
<dbReference type="InterPro" id="IPR006555">
    <property type="entry name" value="ATP-dep_Helicase_C"/>
</dbReference>
<evidence type="ECO:0000256" key="29">
    <source>
        <dbReference type="PROSITE-ProRule" id="PRU00192"/>
    </source>
</evidence>
<keyword evidence="12" id="KW-0159">Chromosome partition</keyword>
<organism evidence="33 34">
    <name type="scientific">Myotis brandtii</name>
    <name type="common">Brandt's bat</name>
    <dbReference type="NCBI Taxonomy" id="109478"/>
    <lineage>
        <taxon>Eukaryota</taxon>
        <taxon>Metazoa</taxon>
        <taxon>Chordata</taxon>
        <taxon>Craniata</taxon>
        <taxon>Vertebrata</taxon>
        <taxon>Euteleostomi</taxon>
        <taxon>Mammalia</taxon>
        <taxon>Eutheria</taxon>
        <taxon>Laurasiatheria</taxon>
        <taxon>Chiroptera</taxon>
        <taxon>Yangochiroptera</taxon>
        <taxon>Vespertilionidae</taxon>
        <taxon>Myotis</taxon>
    </lineage>
</organism>
<dbReference type="GO" id="GO:0043139">
    <property type="term" value="F:5'-3' DNA helicase activity"/>
    <property type="evidence" value="ECO:0007669"/>
    <property type="project" value="UniProtKB-EC"/>
</dbReference>
<dbReference type="PROSITE" id="PS00690">
    <property type="entry name" value="DEAH_ATP_HELICASE"/>
    <property type="match status" value="1"/>
</dbReference>
<dbReference type="Pfam" id="PF06777">
    <property type="entry name" value="HBB"/>
    <property type="match status" value="2"/>
</dbReference>
<feature type="compositionally biased region" description="Low complexity" evidence="30">
    <location>
        <begin position="542"/>
        <end position="551"/>
    </location>
</feature>
<dbReference type="SMART" id="SM00491">
    <property type="entry name" value="HELICc2"/>
    <property type="match status" value="1"/>
</dbReference>
<keyword evidence="15" id="KW-0411">Iron-sulfur</keyword>
<dbReference type="FunFam" id="3.40.50.300:FF:000128">
    <property type="entry name" value="Putative DNA repair helicase RAD3"/>
    <property type="match status" value="1"/>
</dbReference>
<dbReference type="EC" id="5.6.2.3" evidence="22"/>
<evidence type="ECO:0000259" key="31">
    <source>
        <dbReference type="PROSITE" id="PS50002"/>
    </source>
</evidence>
<comment type="subcellular location">
    <subcellularLocation>
        <location evidence="2">Nucleus</location>
    </subcellularLocation>
</comment>
<evidence type="ECO:0000256" key="14">
    <source>
        <dbReference type="ARBA" id="ARBA00023004"/>
    </source>
</evidence>
<dbReference type="SMART" id="SM00326">
    <property type="entry name" value="SH3"/>
    <property type="match status" value="1"/>
</dbReference>
<evidence type="ECO:0000256" key="8">
    <source>
        <dbReference type="ARBA" id="ARBA00022741"/>
    </source>
</evidence>
<evidence type="ECO:0000256" key="30">
    <source>
        <dbReference type="SAM" id="MobiDB-lite"/>
    </source>
</evidence>
<dbReference type="InterPro" id="IPR010614">
    <property type="entry name" value="RAD3-like_helicase_DEAD"/>
</dbReference>
<keyword evidence="14" id="KW-0408">Iron</keyword>
<evidence type="ECO:0000256" key="28">
    <source>
        <dbReference type="ARBA" id="ARBA00082576"/>
    </source>
</evidence>
<dbReference type="Gene3D" id="3.40.50.300">
    <property type="entry name" value="P-loop containing nucleotide triphosphate hydrolases"/>
    <property type="match status" value="3"/>
</dbReference>
<feature type="region of interest" description="Disordered" evidence="30">
    <location>
        <begin position="265"/>
        <end position="436"/>
    </location>
</feature>
<evidence type="ECO:0000256" key="7">
    <source>
        <dbReference type="ARBA" id="ARBA00022723"/>
    </source>
</evidence>
<evidence type="ECO:0000256" key="1">
    <source>
        <dbReference type="ARBA" id="ARBA00001966"/>
    </source>
</evidence>
<keyword evidence="6" id="KW-0004">4Fe-4S</keyword>
<comment type="similarity">
    <text evidence="3">Belongs to the helicase family. RAD3/XPD subfamily.</text>
</comment>
<evidence type="ECO:0000256" key="2">
    <source>
        <dbReference type="ARBA" id="ARBA00004123"/>
    </source>
</evidence>
<feature type="region of interest" description="Disordered" evidence="30">
    <location>
        <begin position="627"/>
        <end position="676"/>
    </location>
</feature>
<feature type="compositionally biased region" description="Pro residues" evidence="30">
    <location>
        <begin position="652"/>
        <end position="670"/>
    </location>
</feature>
<evidence type="ECO:0000259" key="32">
    <source>
        <dbReference type="PROSITE" id="PS51193"/>
    </source>
</evidence>
<keyword evidence="13" id="KW-0067">ATP-binding</keyword>
<dbReference type="InterPro" id="IPR045028">
    <property type="entry name" value="DinG/Rad3-like"/>
</dbReference>
<evidence type="ECO:0000256" key="21">
    <source>
        <dbReference type="ARBA" id="ARBA00023242"/>
    </source>
</evidence>
<dbReference type="PANTHER" id="PTHR11472">
    <property type="entry name" value="DNA REPAIR DEAD HELICASE RAD3/XP-D SUBFAMILY MEMBER"/>
    <property type="match status" value="1"/>
</dbReference>
<reference evidence="33 34" key="1">
    <citation type="journal article" date="2013" name="Nat. Commun.">
        <title>Genome analysis reveals insights into physiology and longevity of the Brandt's bat Myotis brandtii.</title>
        <authorList>
            <person name="Seim I."/>
            <person name="Fang X."/>
            <person name="Xiong Z."/>
            <person name="Lobanov A.V."/>
            <person name="Huang Z."/>
            <person name="Ma S."/>
            <person name="Feng Y."/>
            <person name="Turanov A.A."/>
            <person name="Zhu Y."/>
            <person name="Lenz T.L."/>
            <person name="Gerashchenko M.V."/>
            <person name="Fan D."/>
            <person name="Hee Yim S."/>
            <person name="Yao X."/>
            <person name="Jordan D."/>
            <person name="Xiong Y."/>
            <person name="Ma Y."/>
            <person name="Lyapunov A.N."/>
            <person name="Chen G."/>
            <person name="Kulakova O.I."/>
            <person name="Sun Y."/>
            <person name="Lee S.G."/>
            <person name="Bronson R.T."/>
            <person name="Moskalev A.A."/>
            <person name="Sunyaev S.R."/>
            <person name="Zhang G."/>
            <person name="Krogh A."/>
            <person name="Wang J."/>
            <person name="Gladyshev V.N."/>
        </authorList>
    </citation>
    <scope>NUCLEOTIDE SEQUENCE [LARGE SCALE GENOMIC DNA]</scope>
</reference>
<keyword evidence="17" id="KW-0238">DNA-binding</keyword>
<dbReference type="GO" id="GO:0046872">
    <property type="term" value="F:metal ion binding"/>
    <property type="evidence" value="ECO:0007669"/>
    <property type="project" value="UniProtKB-KW"/>
</dbReference>
<dbReference type="InterPro" id="IPR010643">
    <property type="entry name" value="HBB"/>
</dbReference>
<evidence type="ECO:0000256" key="11">
    <source>
        <dbReference type="ARBA" id="ARBA00022806"/>
    </source>
</evidence>
<dbReference type="PRINTS" id="PR00452">
    <property type="entry name" value="SH3DOMAIN"/>
</dbReference>
<evidence type="ECO:0000256" key="27">
    <source>
        <dbReference type="ARBA" id="ARBA00081188"/>
    </source>
</evidence>
<dbReference type="InterPro" id="IPR013020">
    <property type="entry name" value="Rad3/Chl1-like"/>
</dbReference>
<evidence type="ECO:0000256" key="18">
    <source>
        <dbReference type="ARBA" id="ARBA00023163"/>
    </source>
</evidence>
<dbReference type="GO" id="GO:0016818">
    <property type="term" value="F:hydrolase activity, acting on acid anhydrides, in phosphorus-containing anhydrides"/>
    <property type="evidence" value="ECO:0007669"/>
    <property type="project" value="InterPro"/>
</dbReference>
<evidence type="ECO:0000256" key="16">
    <source>
        <dbReference type="ARBA" id="ARBA00023015"/>
    </source>
</evidence>
<evidence type="ECO:0000256" key="15">
    <source>
        <dbReference type="ARBA" id="ARBA00023014"/>
    </source>
</evidence>
<evidence type="ECO:0000256" key="19">
    <source>
        <dbReference type="ARBA" id="ARBA00023204"/>
    </source>
</evidence>
<comment type="catalytic activity">
    <reaction evidence="23">
        <text>ATP + H2O = ADP + phosphate + H(+)</text>
        <dbReference type="Rhea" id="RHEA:13065"/>
        <dbReference type="ChEBI" id="CHEBI:15377"/>
        <dbReference type="ChEBI" id="CHEBI:15378"/>
        <dbReference type="ChEBI" id="CHEBI:30616"/>
        <dbReference type="ChEBI" id="CHEBI:43474"/>
        <dbReference type="ChEBI" id="CHEBI:456216"/>
        <dbReference type="EC" id="5.6.2.3"/>
    </reaction>
</comment>
<dbReference type="Proteomes" id="UP000052978">
    <property type="component" value="Unassembled WGS sequence"/>
</dbReference>
<feature type="region of interest" description="Disordered" evidence="30">
    <location>
        <begin position="187"/>
        <end position="240"/>
    </location>
</feature>
<evidence type="ECO:0000313" key="34">
    <source>
        <dbReference type="Proteomes" id="UP000052978"/>
    </source>
</evidence>
<dbReference type="InterPro" id="IPR042722">
    <property type="entry name" value="SH3_iASPP"/>
</dbReference>
<feature type="compositionally biased region" description="Pro residues" evidence="30">
    <location>
        <begin position="465"/>
        <end position="505"/>
    </location>
</feature>
<keyword evidence="8" id="KW-0547">Nucleotide-binding</keyword>
<gene>
    <name evidence="33" type="ORF">D623_10006017</name>
</gene>
<evidence type="ECO:0000256" key="22">
    <source>
        <dbReference type="ARBA" id="ARBA00044969"/>
    </source>
</evidence>
<dbReference type="SUPFAM" id="SSF52540">
    <property type="entry name" value="P-loop containing nucleoside triphosphate hydrolases"/>
    <property type="match status" value="2"/>
</dbReference>
<sequence>MPVSGNGSACALLLRDYKSQGARGDPGSPSPQGPASLQPESRCPTCSRSLPRPVLRAPPPEPKPEEDPWCQDRPLIRLLALTLRRPAPAGTMDSEAFQSSGDLLDLNFQYDLMLRRRPPKAWNESDLDVAYEKKSSHAVSYERLDAFGRPSSPGLQLLPWRESSLDGLGATGKDNLTSATLPRNYKVSPLANDRRSDVGSYRRSLGSPGPSGTLPRSWQPVSRIPMPPSNPQPRGAPRQRPIPLSMIFKLQNAFWEHGASRAMFPGSPIFSRAPPPKLPPQPQAPPQPQLQPQPQPQPQSQVPPQPQSQPPSQPQLQLQPPAPVPQFPQQTWSEGLDAFGRPSSPGLQLLPWRESSLDGLGATGKDNLTSATLPRNYKVSPLANDRRSDVGSYRRSLGSPGPSGTLPRSWQPVSRIPMPPSNPQPRGAPRQRPIPLSMIFKLQNAFWEHGASRAMFPGSPIFSRAPPPKLPPQPQAPPQPQLQPQPQPQPQSQVPPQPQSQPPSQPQLQLQPPAPVPQFPQQTWSEGAPKAPAELEPEPELEGLLAPVLEAGDADEGPVTRPLSPTRLQPALPPEAQSVPELEEVARVLAEIPRPLKRRGSMEQSPAVALPPTHKKQYQQIISRLFHRHSGPGGPEPELSSISEGPEARAGPPAPAPPAPIPPPAPPQSSPPEQLQSMVSNLEENVEQSMGLMHNGMVYALWDYSAEFGDELSFREGESVTVLRRDGPEETDWWWATLHGQEGYVPRNYFGVSPEETWLNVDGLLVYFPYDYIYPEQFSYMLELKRTLDAKGHGVLEMPSGTGKTVSLLALIMAYQRAYPLEVTKLIYCSRTVPEIEKVIEELRKLLNFYEKQEGEKLPFLGLALSSRKNLCIHPEGHGVLEMPSGTGKTVSLLALIMAYQRAYPLEVTKLIYCSRTVPEIEKVIEELRKLLNFYEKQEGEKLPFLGLALSSRKNLCIHPEVTPLRFGKDVDGKCHSLTASYVRAQYQRDPSLPHCRFYEEFDIHGRQVPLPAGIYNLDDLKAVGRRQGWCPYFLARYSILHANVVVYSYHYLLDPKIADLVSKELARKAVVVFDEAHNIDNVCIDSMSVNLTRRTLDRCQGNLETLQKTVLRIKETDEQRLREEYRRLVEGLREASVARETDAHLANLLLPDNVCIDSMSVNLTRRTLDRCQGNLETLQKTVLRIKETDEQRLREEYRRLVEGLREASESPPAFLSGLAQRVCIQRKPLRFCAERLRSLLHTLEIADLADFSPLTLLANFATLVSTYAKGFTIIIEPFDDRTPTIANPILHFSCMDASLAIKPVFERFQSVIITSGTLSPLDIYPKILDFHPVTMATFTMTLARVCLCPMIIGRGNDQVAISSKFETREDIAVIRNYGNLLLEMSAVVPDGIVAFFTSYQYMESTVASWYEQGILENIQRNKLLFIETQDGAETSVALEKYQEACENGRGAILLSVARGKVSEGIDFVHHFGRAVIMFGVPYVYTQSRILKARLEYLRDQFQIRENDFLTFDAMRHAAQCVGRAIRGKTDYGLMVFADKRFARADKRGKLPRWIQEHLTDANLNLTVDEGVQVAKYFLRQMAQPFHREDQLGLSLLSLEQLESEETLRRIEQIAQQL</sequence>
<dbReference type="CDD" id="cd18788">
    <property type="entry name" value="SF2_C_XPD"/>
    <property type="match status" value="1"/>
</dbReference>
<dbReference type="GO" id="GO:0005524">
    <property type="term" value="F:ATP binding"/>
    <property type="evidence" value="ECO:0007669"/>
    <property type="project" value="UniProtKB-KW"/>
</dbReference>
<evidence type="ECO:0000256" key="12">
    <source>
        <dbReference type="ARBA" id="ARBA00022829"/>
    </source>
</evidence>
<dbReference type="GO" id="GO:0035315">
    <property type="term" value="P:hair cell differentiation"/>
    <property type="evidence" value="ECO:0007669"/>
    <property type="project" value="UniProtKB-ARBA"/>
</dbReference>
<keyword evidence="18" id="KW-0804">Transcription</keyword>
<feature type="compositionally biased region" description="Low complexity" evidence="30">
    <location>
        <begin position="519"/>
        <end position="534"/>
    </location>
</feature>
<feature type="region of interest" description="Disordered" evidence="30">
    <location>
        <begin position="14"/>
        <end position="70"/>
    </location>
</feature>
<keyword evidence="11 33" id="KW-0347">Helicase</keyword>
<dbReference type="FunFam" id="3.40.50.300:FF:000135">
    <property type="entry name" value="DNA repair helicase RAD3, putative"/>
    <property type="match status" value="1"/>
</dbReference>
<dbReference type="CDD" id="cd17969">
    <property type="entry name" value="DEAHc_XPD"/>
    <property type="match status" value="1"/>
</dbReference>
<protein>
    <recommendedName>
        <fullName evidence="4">General transcription and DNA repair factor IIH helicase subunit XPD</fullName>
        <ecNumber evidence="22">5.6.2.3</ecNumber>
    </recommendedName>
    <alternativeName>
        <fullName evidence="25">CXPD</fullName>
    </alternativeName>
    <alternativeName>
        <fullName evidence="26">DNA 5'-3' helicase XPD</fullName>
    </alternativeName>
    <alternativeName>
        <fullName evidence="24">DNA excision repair protein ERCC-2</fullName>
    </alternativeName>
    <alternativeName>
        <fullName evidence="27">DNA repair protein complementing XP-D cells</fullName>
    </alternativeName>
    <alternativeName>
        <fullName evidence="28">Xeroderma pigmentosum group D-complementing protein</fullName>
    </alternativeName>
</protein>
<dbReference type="InterPro" id="IPR036770">
    <property type="entry name" value="Ankyrin_rpt-contain_sf"/>
</dbReference>